<reference evidence="2" key="1">
    <citation type="submission" date="2022-06" db="EMBL/GenBank/DDBJ databases">
        <title>Rothia sp. isolated from sandalwood seedling.</title>
        <authorList>
            <person name="Tuikhar N."/>
            <person name="Kirdat K."/>
            <person name="Thorat V."/>
            <person name="Swetha P."/>
            <person name="Padma S."/>
            <person name="Sundararaj R."/>
            <person name="Yadav A."/>
        </authorList>
    </citation>
    <scope>NUCLEOTIDE SEQUENCE</scope>
    <source>
        <strain evidence="2">AR01</strain>
    </source>
</reference>
<feature type="domain" description="Methyltransferase type 11" evidence="1">
    <location>
        <begin position="52"/>
        <end position="138"/>
    </location>
</feature>
<dbReference type="Proteomes" id="UP001139502">
    <property type="component" value="Unassembled WGS sequence"/>
</dbReference>
<organism evidence="2 3">
    <name type="scientific">Rothia santali</name>
    <dbReference type="NCBI Taxonomy" id="2949643"/>
    <lineage>
        <taxon>Bacteria</taxon>
        <taxon>Bacillati</taxon>
        <taxon>Actinomycetota</taxon>
        <taxon>Actinomycetes</taxon>
        <taxon>Micrococcales</taxon>
        <taxon>Micrococcaceae</taxon>
        <taxon>Rothia</taxon>
    </lineage>
</organism>
<dbReference type="InterPro" id="IPR052939">
    <property type="entry name" value="23S_rRNA_MeTrnsfrase_RlmA"/>
</dbReference>
<keyword evidence="2" id="KW-0808">Transferase</keyword>
<comment type="caution">
    <text evidence="2">The sequence shown here is derived from an EMBL/GenBank/DDBJ whole genome shotgun (WGS) entry which is preliminary data.</text>
</comment>
<keyword evidence="3" id="KW-1185">Reference proteome</keyword>
<dbReference type="InterPro" id="IPR029063">
    <property type="entry name" value="SAM-dependent_MTases_sf"/>
</dbReference>
<dbReference type="GO" id="GO:0008757">
    <property type="term" value="F:S-adenosylmethionine-dependent methyltransferase activity"/>
    <property type="evidence" value="ECO:0007669"/>
    <property type="project" value="InterPro"/>
</dbReference>
<name>A0A9X2KHM2_9MICC</name>
<sequence>MRTFEELIEEAEAADVAGWGFDWLDGRATEERPPWGYSGLLAERMAHAGSALDLDTGGGEVLDLAPVLPPRTAATEAWPPNVERARERLGPRGVRVVETGEGPLPFPGGSYELVTSRHPVRPDWPEIHRVLAPGGSYLAQHVGPASAFELIEHFLGPLPRERRARDPEDEAAAARRAGLRVEELRTARCRMEFFDVGAVVWILRKCVWWVPGFSAARYAGRLRELDRQMRAGRPFVAHSTRHLVLARKPASAD</sequence>
<evidence type="ECO:0000313" key="2">
    <source>
        <dbReference type="EMBL" id="MCP3425992.1"/>
    </source>
</evidence>
<protein>
    <submittedName>
        <fullName evidence="2">Class I SAM-dependent methyltransferase</fullName>
    </submittedName>
</protein>
<dbReference type="Pfam" id="PF08241">
    <property type="entry name" value="Methyltransf_11"/>
    <property type="match status" value="1"/>
</dbReference>
<evidence type="ECO:0000313" key="3">
    <source>
        <dbReference type="Proteomes" id="UP001139502"/>
    </source>
</evidence>
<gene>
    <name evidence="2" type="ORF">NBM05_08235</name>
</gene>
<dbReference type="CDD" id="cd02440">
    <property type="entry name" value="AdoMet_MTases"/>
    <property type="match status" value="1"/>
</dbReference>
<keyword evidence="2" id="KW-0489">Methyltransferase</keyword>
<dbReference type="AlphaFoldDB" id="A0A9X2KHM2"/>
<dbReference type="PANTHER" id="PTHR43460">
    <property type="entry name" value="METHYLTRANSFERASE"/>
    <property type="match status" value="1"/>
</dbReference>
<dbReference type="RefSeq" id="WP_254166460.1">
    <property type="nucleotide sequence ID" value="NZ_JANAFB010000017.1"/>
</dbReference>
<dbReference type="EMBL" id="JANAFB010000017">
    <property type="protein sequence ID" value="MCP3425992.1"/>
    <property type="molecule type" value="Genomic_DNA"/>
</dbReference>
<dbReference type="GO" id="GO:0032259">
    <property type="term" value="P:methylation"/>
    <property type="evidence" value="ECO:0007669"/>
    <property type="project" value="UniProtKB-KW"/>
</dbReference>
<dbReference type="SUPFAM" id="SSF53335">
    <property type="entry name" value="S-adenosyl-L-methionine-dependent methyltransferases"/>
    <property type="match status" value="1"/>
</dbReference>
<dbReference type="InterPro" id="IPR013216">
    <property type="entry name" value="Methyltransf_11"/>
</dbReference>
<dbReference type="PANTHER" id="PTHR43460:SF1">
    <property type="entry name" value="METHYLTRANSFERASE TYPE 11 DOMAIN-CONTAINING PROTEIN"/>
    <property type="match status" value="1"/>
</dbReference>
<accession>A0A9X2KHM2</accession>
<dbReference type="Gene3D" id="3.40.50.150">
    <property type="entry name" value="Vaccinia Virus protein VP39"/>
    <property type="match status" value="1"/>
</dbReference>
<proteinExistence type="predicted"/>
<evidence type="ECO:0000259" key="1">
    <source>
        <dbReference type="Pfam" id="PF08241"/>
    </source>
</evidence>